<dbReference type="Proteomes" id="UP000243797">
    <property type="component" value="Unassembled WGS sequence"/>
</dbReference>
<name>A0A2K1QKR8_9PEZI</name>
<comment type="caution">
    <text evidence="2">The sequence shown here is derived from an EMBL/GenBank/DDBJ whole genome shotgun (WGS) entry which is preliminary data.</text>
</comment>
<protein>
    <submittedName>
        <fullName evidence="2">Uncharacterized protein</fullName>
    </submittedName>
</protein>
<dbReference type="EMBL" id="NKHZ01000070">
    <property type="protein sequence ID" value="PNS15551.1"/>
    <property type="molecule type" value="Genomic_DNA"/>
</dbReference>
<evidence type="ECO:0000313" key="2">
    <source>
        <dbReference type="EMBL" id="PNS15551.1"/>
    </source>
</evidence>
<keyword evidence="3" id="KW-1185">Reference proteome</keyword>
<evidence type="ECO:0000256" key="1">
    <source>
        <dbReference type="SAM" id="MobiDB-lite"/>
    </source>
</evidence>
<sequence>MPTLKQAKQASLRRSRARFDSSWDPKFPTQAEIQSGNTEYPRAGHSYIYDRIYYETGKVYILDEPEAAIASAVAEVAGSSEMSGEETSAEAISTPSSRPRARERTRDVHSQKCALVRKFFTQHTPYQVTPVPSLSSESAWNTFWSDEMQEWHSNDLILIYHHGNAGQTGVDYTWRMKKKPYSINAFSFIQKLCKGPADVKVILECYLSTRFQRRFALIKEARKTKRNIEIVGTGQTGQDDEGNLDPNVFTDELLCKLQDVVEGCFSLRPRMSRTCFSIPQLMADIPDIPGNPYRIWLSEYEEPKKGEGDVQIWRMRINPKHVLETTKLVFHKDCTRDSAKERELEYYAGRREHNGTKGPAVNFGPDGEDEGFIDEDAADFDEVIAM</sequence>
<feature type="region of interest" description="Disordered" evidence="1">
    <location>
        <begin position="79"/>
        <end position="107"/>
    </location>
</feature>
<dbReference type="OrthoDB" id="3930286at2759"/>
<feature type="region of interest" description="Disordered" evidence="1">
    <location>
        <begin position="1"/>
        <end position="29"/>
    </location>
</feature>
<organism evidence="2 3">
    <name type="scientific">Sphaceloma murrayae</name>
    <dbReference type="NCBI Taxonomy" id="2082308"/>
    <lineage>
        <taxon>Eukaryota</taxon>
        <taxon>Fungi</taxon>
        <taxon>Dikarya</taxon>
        <taxon>Ascomycota</taxon>
        <taxon>Pezizomycotina</taxon>
        <taxon>Dothideomycetes</taxon>
        <taxon>Dothideomycetidae</taxon>
        <taxon>Myriangiales</taxon>
        <taxon>Elsinoaceae</taxon>
        <taxon>Sphaceloma</taxon>
    </lineage>
</organism>
<dbReference type="AlphaFoldDB" id="A0A2K1QKR8"/>
<accession>A0A2K1QKR8</accession>
<proteinExistence type="predicted"/>
<dbReference type="InParanoid" id="A0A2K1QKR8"/>
<gene>
    <name evidence="2" type="ORF">CAC42_810</name>
</gene>
<evidence type="ECO:0000313" key="3">
    <source>
        <dbReference type="Proteomes" id="UP000243797"/>
    </source>
</evidence>
<reference evidence="2 3" key="1">
    <citation type="submission" date="2017-06" db="EMBL/GenBank/DDBJ databases">
        <title>Draft genome sequence of a variant of Elsinoe murrayae.</title>
        <authorList>
            <person name="Cheng Q."/>
        </authorList>
    </citation>
    <scope>NUCLEOTIDE SEQUENCE [LARGE SCALE GENOMIC DNA]</scope>
    <source>
        <strain evidence="2 3">CQ-2017a</strain>
    </source>
</reference>